<sequence>MKWTAVIALSILLGIAVAYRLSLPIPEDSFYRIDRTDKTDRSHKTNIISDKADGTNKSDTADMSDIIDETERAERPDNVVLPVPFQPQAPFGDWREPWGEACEEAALVLANRFAHHLETLTQAEMRDEILRLVEYQNEHYGDYKDSDAARTAGIGRAVYGIEMEVNEVRDAGEVKEILKKENLVIAPMAGRLLKNPYFRQPGPWYHMIVVRGFDDEKQEFITNDVGTRRGEGFRYSYPVFWNALHDFPGEKEMISQGEKKIIIIKSQIPISNFQ</sequence>
<reference evidence="2 3" key="1">
    <citation type="journal article" date="2016" name="Nat. Commun.">
        <title>Thousands of microbial genomes shed light on interconnected biogeochemical processes in an aquifer system.</title>
        <authorList>
            <person name="Anantharaman K."/>
            <person name="Brown C.T."/>
            <person name="Hug L.A."/>
            <person name="Sharon I."/>
            <person name="Castelle C.J."/>
            <person name="Probst A.J."/>
            <person name="Thomas B.C."/>
            <person name="Singh A."/>
            <person name="Wilkins M.J."/>
            <person name="Karaoz U."/>
            <person name="Brodie E.L."/>
            <person name="Williams K.H."/>
            <person name="Hubbard S.S."/>
            <person name="Banfield J.F."/>
        </authorList>
    </citation>
    <scope>NUCLEOTIDE SEQUENCE [LARGE SCALE GENOMIC DNA]</scope>
</reference>
<dbReference type="AlphaFoldDB" id="A0A1F7VB91"/>
<dbReference type="InterPro" id="IPR039564">
    <property type="entry name" value="Peptidase_C39-like"/>
</dbReference>
<organism evidence="2 3">
    <name type="scientific">Candidatus Uhrbacteria bacterium RIFCSPLOWO2_02_FULL_49_11</name>
    <dbReference type="NCBI Taxonomy" id="1802409"/>
    <lineage>
        <taxon>Bacteria</taxon>
        <taxon>Candidatus Uhriibacteriota</taxon>
    </lineage>
</organism>
<accession>A0A1F7VB91</accession>
<evidence type="ECO:0000313" key="3">
    <source>
        <dbReference type="Proteomes" id="UP000178264"/>
    </source>
</evidence>
<name>A0A1F7VB91_9BACT</name>
<evidence type="ECO:0000259" key="1">
    <source>
        <dbReference type="Pfam" id="PF13529"/>
    </source>
</evidence>
<dbReference type="Proteomes" id="UP000178264">
    <property type="component" value="Unassembled WGS sequence"/>
</dbReference>
<feature type="domain" description="Peptidase C39-like" evidence="1">
    <location>
        <begin position="82"/>
        <end position="224"/>
    </location>
</feature>
<protein>
    <recommendedName>
        <fullName evidence="1">Peptidase C39-like domain-containing protein</fullName>
    </recommendedName>
</protein>
<gene>
    <name evidence="2" type="ORF">A3I42_04660</name>
</gene>
<dbReference type="Gene3D" id="3.90.70.10">
    <property type="entry name" value="Cysteine proteinases"/>
    <property type="match status" value="1"/>
</dbReference>
<dbReference type="EMBL" id="MGER01000064">
    <property type="protein sequence ID" value="OGL87693.1"/>
    <property type="molecule type" value="Genomic_DNA"/>
</dbReference>
<evidence type="ECO:0000313" key="2">
    <source>
        <dbReference type="EMBL" id="OGL87693.1"/>
    </source>
</evidence>
<dbReference type="Pfam" id="PF13529">
    <property type="entry name" value="Peptidase_C39_2"/>
    <property type="match status" value="1"/>
</dbReference>
<proteinExistence type="predicted"/>
<comment type="caution">
    <text evidence="2">The sequence shown here is derived from an EMBL/GenBank/DDBJ whole genome shotgun (WGS) entry which is preliminary data.</text>
</comment>